<evidence type="ECO:0000256" key="2">
    <source>
        <dbReference type="SAM" id="MobiDB-lite"/>
    </source>
</evidence>
<dbReference type="OrthoDB" id="1717591at2759"/>
<keyword evidence="5" id="KW-1185">Reference proteome</keyword>
<dbReference type="Pfam" id="PF00778">
    <property type="entry name" value="DIX"/>
    <property type="match status" value="1"/>
</dbReference>
<name>A0A2R5GHF5_9STRA</name>
<reference evidence="4 5" key="1">
    <citation type="submission" date="2017-12" db="EMBL/GenBank/DDBJ databases">
        <title>Sequencing, de novo assembly and annotation of complete genome of a new Thraustochytrid species, strain FCC1311.</title>
        <authorList>
            <person name="Sedici K."/>
            <person name="Godart F."/>
            <person name="Aiese Cigliano R."/>
            <person name="Sanseverino W."/>
            <person name="Barakat M."/>
            <person name="Ortet P."/>
            <person name="Marechal E."/>
            <person name="Cagnac O."/>
            <person name="Amato A."/>
        </authorList>
    </citation>
    <scope>NUCLEOTIDE SEQUENCE [LARGE SCALE GENOMIC DNA]</scope>
</reference>
<accession>A0A2R5GHF5</accession>
<feature type="region of interest" description="Disordered" evidence="2">
    <location>
        <begin position="98"/>
        <end position="225"/>
    </location>
</feature>
<dbReference type="InterPro" id="IPR029071">
    <property type="entry name" value="Ubiquitin-like_domsf"/>
</dbReference>
<dbReference type="GO" id="GO:0072318">
    <property type="term" value="P:clathrin coat disassembly"/>
    <property type="evidence" value="ECO:0007669"/>
    <property type="project" value="TreeGrafter"/>
</dbReference>
<dbReference type="AlphaFoldDB" id="A0A2R5GHF5"/>
<dbReference type="Gene3D" id="1.10.287.110">
    <property type="entry name" value="DnaJ domain"/>
    <property type="match status" value="1"/>
</dbReference>
<feature type="domain" description="DIX" evidence="3">
    <location>
        <begin position="3"/>
        <end position="86"/>
    </location>
</feature>
<keyword evidence="4" id="KW-0808">Transferase</keyword>
<dbReference type="GO" id="GO:0030276">
    <property type="term" value="F:clathrin binding"/>
    <property type="evidence" value="ECO:0007669"/>
    <property type="project" value="TreeGrafter"/>
</dbReference>
<dbReference type="InterPro" id="IPR001158">
    <property type="entry name" value="DIX"/>
</dbReference>
<keyword evidence="1" id="KW-0175">Coiled coil</keyword>
<dbReference type="GO" id="GO:0031982">
    <property type="term" value="C:vesicle"/>
    <property type="evidence" value="ECO:0007669"/>
    <property type="project" value="TreeGrafter"/>
</dbReference>
<comment type="caution">
    <text evidence="4">The sequence shown here is derived from an EMBL/GenBank/DDBJ whole genome shotgun (WGS) entry which is preliminary data.</text>
</comment>
<evidence type="ECO:0000256" key="1">
    <source>
        <dbReference type="SAM" id="Coils"/>
    </source>
</evidence>
<dbReference type="PANTHER" id="PTHR23172">
    <property type="entry name" value="AUXILIN/CYCLIN G-ASSOCIATED KINASE-RELATED"/>
    <property type="match status" value="1"/>
</dbReference>
<dbReference type="SUPFAM" id="SSF54236">
    <property type="entry name" value="Ubiquitin-like"/>
    <property type="match status" value="1"/>
</dbReference>
<feature type="compositionally biased region" description="Low complexity" evidence="2">
    <location>
        <begin position="144"/>
        <end position="162"/>
    </location>
</feature>
<dbReference type="PANTHER" id="PTHR23172:SF19">
    <property type="entry name" value="J DOMAIN-CONTAINING PROTEIN"/>
    <property type="match status" value="1"/>
</dbReference>
<evidence type="ECO:0000259" key="3">
    <source>
        <dbReference type="Pfam" id="PF00778"/>
    </source>
</evidence>
<dbReference type="GO" id="GO:0016301">
    <property type="term" value="F:kinase activity"/>
    <property type="evidence" value="ECO:0007669"/>
    <property type="project" value="UniProtKB-KW"/>
</dbReference>
<feature type="compositionally biased region" description="Low complexity" evidence="2">
    <location>
        <begin position="186"/>
        <end position="198"/>
    </location>
</feature>
<dbReference type="InParanoid" id="A0A2R5GHF5"/>
<evidence type="ECO:0000313" key="4">
    <source>
        <dbReference type="EMBL" id="GBG30312.1"/>
    </source>
</evidence>
<dbReference type="GO" id="GO:0005737">
    <property type="term" value="C:cytoplasm"/>
    <property type="evidence" value="ECO:0007669"/>
    <property type="project" value="TreeGrafter"/>
</dbReference>
<gene>
    <name evidence="4" type="ORF">FCC1311_065312</name>
</gene>
<protein>
    <submittedName>
        <fullName evidence="4">Cyclin-G-associated kinase</fullName>
    </submittedName>
</protein>
<organism evidence="4 5">
    <name type="scientific">Hondaea fermentalgiana</name>
    <dbReference type="NCBI Taxonomy" id="2315210"/>
    <lineage>
        <taxon>Eukaryota</taxon>
        <taxon>Sar</taxon>
        <taxon>Stramenopiles</taxon>
        <taxon>Bigyra</taxon>
        <taxon>Labyrinthulomycetes</taxon>
        <taxon>Thraustochytrida</taxon>
        <taxon>Thraustochytriidae</taxon>
        <taxon>Hondaea</taxon>
    </lineage>
</organism>
<evidence type="ECO:0000313" key="5">
    <source>
        <dbReference type="Proteomes" id="UP000241890"/>
    </source>
</evidence>
<feature type="coiled-coil region" evidence="1">
    <location>
        <begin position="229"/>
        <end position="258"/>
    </location>
</feature>
<proteinExistence type="predicted"/>
<dbReference type="Proteomes" id="UP000241890">
    <property type="component" value="Unassembled WGS sequence"/>
</dbReference>
<dbReference type="InterPro" id="IPR036869">
    <property type="entry name" value="J_dom_sf"/>
</dbReference>
<dbReference type="GO" id="GO:0072583">
    <property type="term" value="P:clathrin-dependent endocytosis"/>
    <property type="evidence" value="ECO:0007669"/>
    <property type="project" value="TreeGrafter"/>
</dbReference>
<dbReference type="EMBL" id="BEYU01000074">
    <property type="protein sequence ID" value="GBG30312.1"/>
    <property type="molecule type" value="Genomic_DNA"/>
</dbReference>
<sequence length="363" mass="39592">MSVFYFVQGERGEDLTHPNMFALREASARPTLGEIKAQFPVQGAADDFHWRFRTSAGAKKGGFVWVDMTKDADAVPTQGGNVFAKLLRLSTLRCAANRQPPRRAGVSKSQASLPSRAAHRNPAPQSAAESADAGEGDVYDFWENSKSGSSAPNAGANGSAQAQTRSTTTEDEEDLFGTRSSSSGGATKPPAASKTTKPAPKRFTGVLPDEDTNHPALRGLTGDARAKKRVELRKQAEIEQQQKKVAELRAREDAAARTQEEFALVKGALQDKLSQWAGPKGNEKNVRALLSTLHSVLWEGARWKQVTVLVQPLEVKKAFRLSMLVVHPDKIDKNAAPDVKFIAQHCFDALKTQYAIFEQRELS</sequence>
<dbReference type="SUPFAM" id="SSF46565">
    <property type="entry name" value="Chaperone J-domain"/>
    <property type="match status" value="1"/>
</dbReference>
<keyword evidence="4" id="KW-0418">Kinase</keyword>